<protein>
    <submittedName>
        <fullName evidence="13">Uncharacterized protein</fullName>
    </submittedName>
</protein>
<dbReference type="AlphaFoldDB" id="A0ABD0XBJ0"/>
<proteinExistence type="inferred from homology"/>
<dbReference type="PRINTS" id="PR02042">
    <property type="entry name" value="CCSMST1"/>
</dbReference>
<dbReference type="Pfam" id="PF15013">
    <property type="entry name" value="CCSMST1"/>
    <property type="match status" value="1"/>
</dbReference>
<comment type="subcellular location">
    <subcellularLocation>
        <location evidence="1">Mitochondrion inner membrane</location>
        <topology evidence="1">Single-pass membrane protein</topology>
    </subcellularLocation>
</comment>
<keyword evidence="10 12" id="KW-0472">Membrane</keyword>
<dbReference type="EMBL" id="JAGEUA010000004">
    <property type="protein sequence ID" value="KAL0984342.1"/>
    <property type="molecule type" value="Genomic_DNA"/>
</dbReference>
<evidence type="ECO:0000256" key="12">
    <source>
        <dbReference type="SAM" id="Phobius"/>
    </source>
</evidence>
<evidence type="ECO:0000313" key="14">
    <source>
        <dbReference type="Proteomes" id="UP001557470"/>
    </source>
</evidence>
<evidence type="ECO:0000256" key="5">
    <source>
        <dbReference type="ARBA" id="ARBA00022729"/>
    </source>
</evidence>
<evidence type="ECO:0000256" key="8">
    <source>
        <dbReference type="ARBA" id="ARBA00022989"/>
    </source>
</evidence>
<organism evidence="13 14">
    <name type="scientific">Umbra pygmaea</name>
    <name type="common">Eastern mudminnow</name>
    <dbReference type="NCBI Taxonomy" id="75934"/>
    <lineage>
        <taxon>Eukaryota</taxon>
        <taxon>Metazoa</taxon>
        <taxon>Chordata</taxon>
        <taxon>Craniata</taxon>
        <taxon>Vertebrata</taxon>
        <taxon>Euteleostomi</taxon>
        <taxon>Actinopterygii</taxon>
        <taxon>Neopterygii</taxon>
        <taxon>Teleostei</taxon>
        <taxon>Protacanthopterygii</taxon>
        <taxon>Esociformes</taxon>
        <taxon>Umbridae</taxon>
        <taxon>Umbra</taxon>
    </lineage>
</organism>
<evidence type="ECO:0000313" key="13">
    <source>
        <dbReference type="EMBL" id="KAL0984342.1"/>
    </source>
</evidence>
<dbReference type="GO" id="GO:0005743">
    <property type="term" value="C:mitochondrial inner membrane"/>
    <property type="evidence" value="ECO:0007669"/>
    <property type="project" value="UniProtKB-SubCell"/>
</dbReference>
<keyword evidence="9" id="KW-0496">Mitochondrion</keyword>
<dbReference type="PANTHER" id="PTHR35268">
    <property type="entry name" value="PROTEIN CCSMST1"/>
    <property type="match status" value="1"/>
</dbReference>
<keyword evidence="3" id="KW-0679">Respiratory chain</keyword>
<gene>
    <name evidence="13" type="ORF">UPYG_G00140240</name>
</gene>
<keyword evidence="14" id="KW-1185">Reference proteome</keyword>
<keyword evidence="8 12" id="KW-1133">Transmembrane helix</keyword>
<accession>A0ABD0XBJ0</accession>
<keyword evidence="5" id="KW-0732">Signal</keyword>
<evidence type="ECO:0000256" key="7">
    <source>
        <dbReference type="ARBA" id="ARBA00022982"/>
    </source>
</evidence>
<dbReference type="InterPro" id="IPR023248">
    <property type="entry name" value="UQCC4_vert"/>
</dbReference>
<evidence type="ECO:0000256" key="9">
    <source>
        <dbReference type="ARBA" id="ARBA00023128"/>
    </source>
</evidence>
<evidence type="ECO:0000256" key="3">
    <source>
        <dbReference type="ARBA" id="ARBA00022660"/>
    </source>
</evidence>
<dbReference type="Proteomes" id="UP001557470">
    <property type="component" value="Unassembled WGS sequence"/>
</dbReference>
<evidence type="ECO:0000256" key="11">
    <source>
        <dbReference type="ARBA" id="ARBA00034713"/>
    </source>
</evidence>
<keyword evidence="2" id="KW-0813">Transport</keyword>
<comment type="similarity">
    <text evidence="11">Belongs to the UQCC4 family.</text>
</comment>
<evidence type="ECO:0000256" key="6">
    <source>
        <dbReference type="ARBA" id="ARBA00022792"/>
    </source>
</evidence>
<keyword evidence="4 12" id="KW-0812">Transmembrane</keyword>
<dbReference type="InterPro" id="IPR029160">
    <property type="entry name" value="UQCC4"/>
</dbReference>
<dbReference type="PANTHER" id="PTHR35268:SF1">
    <property type="entry name" value="UBIQUINOL-CYTOCHROME-C REDUCTASE COMPLEX ASSEMBLY FACTOR 4"/>
    <property type="match status" value="1"/>
</dbReference>
<evidence type="ECO:0000256" key="4">
    <source>
        <dbReference type="ARBA" id="ARBA00022692"/>
    </source>
</evidence>
<keyword evidence="6" id="KW-0999">Mitochondrion inner membrane</keyword>
<keyword evidence="7" id="KW-0249">Electron transport</keyword>
<evidence type="ECO:0000256" key="10">
    <source>
        <dbReference type="ARBA" id="ARBA00023136"/>
    </source>
</evidence>
<reference evidence="13 14" key="1">
    <citation type="submission" date="2024-06" db="EMBL/GenBank/DDBJ databases">
        <authorList>
            <person name="Pan Q."/>
            <person name="Wen M."/>
            <person name="Jouanno E."/>
            <person name="Zahm M."/>
            <person name="Klopp C."/>
            <person name="Cabau C."/>
            <person name="Louis A."/>
            <person name="Berthelot C."/>
            <person name="Parey E."/>
            <person name="Roest Crollius H."/>
            <person name="Montfort J."/>
            <person name="Robinson-Rechavi M."/>
            <person name="Bouchez O."/>
            <person name="Lampietro C."/>
            <person name="Lopez Roques C."/>
            <person name="Donnadieu C."/>
            <person name="Postlethwait J."/>
            <person name="Bobe J."/>
            <person name="Verreycken H."/>
            <person name="Guiguen Y."/>
        </authorList>
    </citation>
    <scope>NUCLEOTIDE SEQUENCE [LARGE SCALE GENOMIC DNA]</scope>
    <source>
        <strain evidence="13">Up_M1</strain>
        <tissue evidence="13">Testis</tissue>
    </source>
</reference>
<name>A0ABD0XBJ0_UMBPY</name>
<evidence type="ECO:0000256" key="2">
    <source>
        <dbReference type="ARBA" id="ARBA00022448"/>
    </source>
</evidence>
<evidence type="ECO:0000256" key="1">
    <source>
        <dbReference type="ARBA" id="ARBA00004434"/>
    </source>
</evidence>
<comment type="caution">
    <text evidence="13">The sequence shown here is derived from an EMBL/GenBank/DDBJ whole genome shotgun (WGS) entry which is preliminary data.</text>
</comment>
<sequence>MSTIGRALTRFPPFSMFALDGTTTTLRLNNARTLYLTSQRFIKLKKPADENDEDTNHPIKFSTSKANHKTWKVDQSMGSKYKRPWWKVLPVSLFGLGFLLWCALRNETDIDDQLQKNLYEHLPGLLSNEEEVKSKSR</sequence>
<feature type="transmembrane region" description="Helical" evidence="12">
    <location>
        <begin position="85"/>
        <end position="104"/>
    </location>
</feature>